<reference evidence="2 3" key="1">
    <citation type="submission" date="2024-02" db="EMBL/GenBank/DDBJ databases">
        <authorList>
            <person name="Daric V."/>
            <person name="Darras S."/>
        </authorList>
    </citation>
    <scope>NUCLEOTIDE SEQUENCE [LARGE SCALE GENOMIC DNA]</scope>
</reference>
<evidence type="ECO:0000256" key="1">
    <source>
        <dbReference type="SAM" id="SignalP"/>
    </source>
</evidence>
<sequence>MKIAFLVALALCVQCASAGWLTWSSFNSRMGCMERTLSSLSSYTNTVKRAVDGDDSKLRSVESQLNSFSRTISSQSSQIRSIQGRASQLRRNSAAMKAQMNQAFSLFNSRPELNACSYSSYDILMCMLYGDDASNY</sequence>
<feature type="signal peptide" evidence="1">
    <location>
        <begin position="1"/>
        <end position="18"/>
    </location>
</feature>
<dbReference type="Gene3D" id="1.20.5.300">
    <property type="match status" value="1"/>
</dbReference>
<feature type="chain" id="PRO_5046060282" evidence="1">
    <location>
        <begin position="19"/>
        <end position="136"/>
    </location>
</feature>
<evidence type="ECO:0000313" key="2">
    <source>
        <dbReference type="EMBL" id="CAK8683265.1"/>
    </source>
</evidence>
<evidence type="ECO:0000313" key="3">
    <source>
        <dbReference type="Proteomes" id="UP001642483"/>
    </source>
</evidence>
<name>A0ABP0FZ95_CLALP</name>
<organism evidence="2 3">
    <name type="scientific">Clavelina lepadiformis</name>
    <name type="common">Light-bulb sea squirt</name>
    <name type="synonym">Ascidia lepadiformis</name>
    <dbReference type="NCBI Taxonomy" id="159417"/>
    <lineage>
        <taxon>Eukaryota</taxon>
        <taxon>Metazoa</taxon>
        <taxon>Chordata</taxon>
        <taxon>Tunicata</taxon>
        <taxon>Ascidiacea</taxon>
        <taxon>Aplousobranchia</taxon>
        <taxon>Clavelinidae</taxon>
        <taxon>Clavelina</taxon>
    </lineage>
</organism>
<accession>A0ABP0FZ95</accession>
<dbReference type="EMBL" id="CAWYQH010000097">
    <property type="protein sequence ID" value="CAK8683265.1"/>
    <property type="molecule type" value="Genomic_DNA"/>
</dbReference>
<comment type="caution">
    <text evidence="2">The sequence shown here is derived from an EMBL/GenBank/DDBJ whole genome shotgun (WGS) entry which is preliminary data.</text>
</comment>
<dbReference type="Proteomes" id="UP001642483">
    <property type="component" value="Unassembled WGS sequence"/>
</dbReference>
<proteinExistence type="predicted"/>
<protein>
    <submittedName>
        <fullName evidence="2">Uncharacterized protein</fullName>
    </submittedName>
</protein>
<keyword evidence="1" id="KW-0732">Signal</keyword>
<keyword evidence="3" id="KW-1185">Reference proteome</keyword>
<gene>
    <name evidence="2" type="ORF">CVLEPA_LOCUS14354</name>
</gene>